<gene>
    <name evidence="5" type="ORF">DUNSADRAFT_18071</name>
</gene>
<accession>A0ABQ7G0R1</accession>
<dbReference type="CDD" id="cd12373">
    <property type="entry name" value="RRM_SRSF3_like"/>
    <property type="match status" value="1"/>
</dbReference>
<protein>
    <recommendedName>
        <fullName evidence="4">RRM domain-containing protein</fullName>
    </recommendedName>
</protein>
<keyword evidence="6" id="KW-1185">Reference proteome</keyword>
<dbReference type="SUPFAM" id="SSF54928">
    <property type="entry name" value="RNA-binding domain, RBD"/>
    <property type="match status" value="1"/>
</dbReference>
<keyword evidence="1" id="KW-0507">mRNA processing</keyword>
<dbReference type="InterPro" id="IPR035979">
    <property type="entry name" value="RBD_domain_sf"/>
</dbReference>
<sequence>MGDRVYVGNLPPGIHERDLEDEFIRFGRIRSVWVARKPPGFAFIEYEDVRDADDAVARLDGYRGWRVELSKRGPRSSRARSPPPPRRRSPVRSESPPRRRRSPSYDRSRRRSDSRSPPRRGSRRSSRRDSRSPRRSRRDSRSPRRSLSP</sequence>
<feature type="compositionally biased region" description="Basic and acidic residues" evidence="3">
    <location>
        <begin position="103"/>
        <end position="116"/>
    </location>
</feature>
<evidence type="ECO:0000256" key="1">
    <source>
        <dbReference type="ARBA" id="ARBA00023187"/>
    </source>
</evidence>
<dbReference type="PROSITE" id="PS50102">
    <property type="entry name" value="RRM"/>
    <property type="match status" value="1"/>
</dbReference>
<dbReference type="InterPro" id="IPR050907">
    <property type="entry name" value="SRSF"/>
</dbReference>
<organism evidence="5 6">
    <name type="scientific">Dunaliella salina</name>
    <name type="common">Green alga</name>
    <name type="synonym">Protococcus salinus</name>
    <dbReference type="NCBI Taxonomy" id="3046"/>
    <lineage>
        <taxon>Eukaryota</taxon>
        <taxon>Viridiplantae</taxon>
        <taxon>Chlorophyta</taxon>
        <taxon>core chlorophytes</taxon>
        <taxon>Chlorophyceae</taxon>
        <taxon>CS clade</taxon>
        <taxon>Chlamydomonadales</taxon>
        <taxon>Dunaliellaceae</taxon>
        <taxon>Dunaliella</taxon>
    </lineage>
</organism>
<evidence type="ECO:0000256" key="3">
    <source>
        <dbReference type="SAM" id="MobiDB-lite"/>
    </source>
</evidence>
<dbReference type="Gene3D" id="3.30.70.330">
    <property type="match status" value="1"/>
</dbReference>
<feature type="domain" description="RRM" evidence="4">
    <location>
        <begin position="3"/>
        <end position="72"/>
    </location>
</feature>
<name>A0ABQ7G0R1_DUNSA</name>
<evidence type="ECO:0000313" key="6">
    <source>
        <dbReference type="Proteomes" id="UP000815325"/>
    </source>
</evidence>
<comment type="caution">
    <text evidence="5">The sequence shown here is derived from an EMBL/GenBank/DDBJ whole genome shotgun (WGS) entry which is preliminary data.</text>
</comment>
<dbReference type="InterPro" id="IPR012677">
    <property type="entry name" value="Nucleotide-bd_a/b_plait_sf"/>
</dbReference>
<proteinExistence type="predicted"/>
<evidence type="ECO:0000259" key="4">
    <source>
        <dbReference type="PROSITE" id="PS50102"/>
    </source>
</evidence>
<evidence type="ECO:0000313" key="5">
    <source>
        <dbReference type="EMBL" id="KAF5828193.1"/>
    </source>
</evidence>
<dbReference type="Proteomes" id="UP000815325">
    <property type="component" value="Unassembled WGS sequence"/>
</dbReference>
<feature type="compositionally biased region" description="Basic residues" evidence="3">
    <location>
        <begin position="117"/>
        <end position="126"/>
    </location>
</feature>
<keyword evidence="2" id="KW-0694">RNA-binding</keyword>
<dbReference type="EMBL" id="MU070345">
    <property type="protein sequence ID" value="KAF5828193.1"/>
    <property type="molecule type" value="Genomic_DNA"/>
</dbReference>
<reference evidence="5" key="1">
    <citation type="submission" date="2017-08" db="EMBL/GenBank/DDBJ databases">
        <authorList>
            <person name="Polle J.E."/>
            <person name="Barry K."/>
            <person name="Cushman J."/>
            <person name="Schmutz J."/>
            <person name="Tran D."/>
            <person name="Hathwaick L.T."/>
            <person name="Yim W.C."/>
            <person name="Jenkins J."/>
            <person name="Mckie-Krisberg Z.M."/>
            <person name="Prochnik S."/>
            <person name="Lindquist E."/>
            <person name="Dockter R.B."/>
            <person name="Adam C."/>
            <person name="Molina H."/>
            <person name="Bunkerborg J."/>
            <person name="Jin E."/>
            <person name="Buchheim M."/>
            <person name="Magnuson J."/>
        </authorList>
    </citation>
    <scope>NUCLEOTIDE SEQUENCE</scope>
    <source>
        <strain evidence="5">CCAP 19/18</strain>
    </source>
</reference>
<dbReference type="SMART" id="SM00360">
    <property type="entry name" value="RRM"/>
    <property type="match status" value="1"/>
</dbReference>
<evidence type="ECO:0000256" key="2">
    <source>
        <dbReference type="PROSITE-ProRule" id="PRU00176"/>
    </source>
</evidence>
<dbReference type="PANTHER" id="PTHR23147">
    <property type="entry name" value="SERINE/ARGININE RICH SPLICING FACTOR"/>
    <property type="match status" value="1"/>
</dbReference>
<dbReference type="Pfam" id="PF00076">
    <property type="entry name" value="RRM_1"/>
    <property type="match status" value="1"/>
</dbReference>
<dbReference type="InterPro" id="IPR000504">
    <property type="entry name" value="RRM_dom"/>
</dbReference>
<feature type="region of interest" description="Disordered" evidence="3">
    <location>
        <begin position="66"/>
        <end position="149"/>
    </location>
</feature>
<keyword evidence="1" id="KW-0508">mRNA splicing</keyword>